<dbReference type="Proteomes" id="UP000009081">
    <property type="component" value="Plasmid megaplasmid"/>
</dbReference>
<keyword evidence="2" id="KW-0614">Plasmid</keyword>
<dbReference type="HOGENOM" id="CLU_2789114_0_0_5"/>
<evidence type="ECO:0000313" key="2">
    <source>
        <dbReference type="EMBL" id="ACS43084.1"/>
    </source>
</evidence>
<evidence type="ECO:0000313" key="3">
    <source>
        <dbReference type="Proteomes" id="UP000009081"/>
    </source>
</evidence>
<accession>C5B3Q2</accession>
<proteinExistence type="predicted"/>
<geneLocation type="plasmid" evidence="2 3">
    <name>megaplasmid</name>
</geneLocation>
<name>C5B3Q2_METEA</name>
<organism evidence="2 3">
    <name type="scientific">Methylorubrum extorquens (strain ATCC 14718 / DSM 1338 / JCM 2805 / NCIMB 9133 / AM1)</name>
    <name type="common">Methylobacterium extorquens</name>
    <dbReference type="NCBI Taxonomy" id="272630"/>
    <lineage>
        <taxon>Bacteria</taxon>
        <taxon>Pseudomonadati</taxon>
        <taxon>Pseudomonadota</taxon>
        <taxon>Alphaproteobacteria</taxon>
        <taxon>Hyphomicrobiales</taxon>
        <taxon>Methylobacteriaceae</taxon>
        <taxon>Methylorubrum</taxon>
    </lineage>
</organism>
<evidence type="ECO:0000256" key="1">
    <source>
        <dbReference type="SAM" id="MobiDB-lite"/>
    </source>
</evidence>
<feature type="region of interest" description="Disordered" evidence="1">
    <location>
        <begin position="1"/>
        <end position="23"/>
    </location>
</feature>
<sequence>MARRIAPSEAVATTRSEARRARSGLRSMRAAWRDCSCKPYRRQHLGVSRTTPYSYFPQVRAGSQAATA</sequence>
<dbReference type="KEGG" id="mea:Mex_2p0166"/>
<reference evidence="2 3" key="1">
    <citation type="journal article" date="2009" name="PLoS ONE">
        <title>Methylobacterium genome sequences: a reference blueprint to investigate microbial metabolism of C1 compounds from natural and industrial sources.</title>
        <authorList>
            <person name="Vuilleumier S."/>
            <person name="Chistoserdova L."/>
            <person name="Lee M.-C."/>
            <person name="Bringel F."/>
            <person name="Lajus A."/>
            <person name="Zhou Y."/>
            <person name="Gourion B."/>
            <person name="Barbe V."/>
            <person name="Chang J."/>
            <person name="Cruveiller S."/>
            <person name="Dossat C."/>
            <person name="Gillett W."/>
            <person name="Gruffaz C."/>
            <person name="Haugen E."/>
            <person name="Hourcade E."/>
            <person name="Levy R."/>
            <person name="Mangenot S."/>
            <person name="Muller E."/>
            <person name="Nadalig T."/>
            <person name="Pagni M."/>
            <person name="Penny C."/>
            <person name="Peyraud R."/>
            <person name="Robinson D.G."/>
            <person name="Roche D."/>
            <person name="Rouy Z."/>
            <person name="Saenampechek C."/>
            <person name="Salvignol G."/>
            <person name="Vallenet D."/>
            <person name="Wu Z."/>
            <person name="Marx C.J."/>
            <person name="Vorholt J.A."/>
            <person name="Olson M.V."/>
            <person name="Kaul R."/>
            <person name="Weissenbach J."/>
            <person name="Medigue C."/>
            <person name="Lidstrom M.E."/>
        </authorList>
    </citation>
    <scope>NUCLEOTIDE SEQUENCE [LARGE SCALE GENOMIC DNA]</scope>
    <source>
        <strain evidence="3">ATCC 14718 / DSM 1338 / JCM 2805 / NCIMB 9133 / AM1</strain>
    </source>
</reference>
<protein>
    <submittedName>
        <fullName evidence="2">Uncharacterized protein</fullName>
    </submittedName>
</protein>
<dbReference type="AlphaFoldDB" id="C5B3Q2"/>
<dbReference type="EMBL" id="CP001511">
    <property type="protein sequence ID" value="ACS43084.1"/>
    <property type="molecule type" value="Genomic_DNA"/>
</dbReference>
<keyword evidence="3" id="KW-1185">Reference proteome</keyword>
<gene>
    <name evidence="2" type="ordered locus">MexAM1_META2p0166</name>
</gene>